<proteinExistence type="predicted"/>
<keyword evidence="1" id="KW-0732">Signal</keyword>
<comment type="caution">
    <text evidence="2">The sequence shown here is derived from an EMBL/GenBank/DDBJ whole genome shotgun (WGS) entry which is preliminary data.</text>
</comment>
<reference evidence="2 3" key="1">
    <citation type="submission" date="2021-02" db="EMBL/GenBank/DDBJ databases">
        <title>PHA producing bacteria isolated from coastal sediment in Guangdong, Shenzhen.</title>
        <authorList>
            <person name="Zheng W."/>
            <person name="Yu S."/>
            <person name="Huang Y."/>
        </authorList>
    </citation>
    <scope>NUCLEOTIDE SEQUENCE [LARGE SCALE GENOMIC DNA]</scope>
    <source>
        <strain evidence="2 3">TN21-5</strain>
    </source>
</reference>
<accession>A0ABS3BKS1</accession>
<gene>
    <name evidence="2" type="ORF">JYP53_13045</name>
</gene>
<dbReference type="EMBL" id="JAFKDB010000019">
    <property type="protein sequence ID" value="MBN7770825.1"/>
    <property type="molecule type" value="Genomic_DNA"/>
</dbReference>
<evidence type="ECO:0000256" key="1">
    <source>
        <dbReference type="SAM" id="SignalP"/>
    </source>
</evidence>
<evidence type="ECO:0000313" key="3">
    <source>
        <dbReference type="Proteomes" id="UP000664344"/>
    </source>
</evidence>
<feature type="signal peptide" evidence="1">
    <location>
        <begin position="1"/>
        <end position="18"/>
    </location>
</feature>
<sequence length="243" mass="25920">MRNVVCLWLMASSVGATGAGLPAGPASARLEVWTEARSTTVASYRLQRYLAAKGCHAELVFNGVGEGDLVFRPGNRGEMLVLTSVNADGRHPVPVWVTRKSAGVSSLRELEGRDVSLVAGRDPLLGALALEALAAHGIRPGKGQRYEAGDFSSALGLLLHNNTHAAVSELGLVRPFLEPQGLTITWQGQPVQGAGWYASTSEIGPALQTCRQALLELRRGDDRQIFTLFPEWVSGFAPPDSLP</sequence>
<evidence type="ECO:0000313" key="2">
    <source>
        <dbReference type="EMBL" id="MBN7770825.1"/>
    </source>
</evidence>
<dbReference type="Proteomes" id="UP000664344">
    <property type="component" value="Unassembled WGS sequence"/>
</dbReference>
<dbReference type="SUPFAM" id="SSF53850">
    <property type="entry name" value="Periplasmic binding protein-like II"/>
    <property type="match status" value="1"/>
</dbReference>
<organism evidence="2 3">
    <name type="scientific">Marinobacter daepoensis</name>
    <dbReference type="NCBI Taxonomy" id="262077"/>
    <lineage>
        <taxon>Bacteria</taxon>
        <taxon>Pseudomonadati</taxon>
        <taxon>Pseudomonadota</taxon>
        <taxon>Gammaproteobacteria</taxon>
        <taxon>Pseudomonadales</taxon>
        <taxon>Marinobacteraceae</taxon>
        <taxon>Marinobacter</taxon>
    </lineage>
</organism>
<feature type="chain" id="PRO_5047132468" description="Solute-binding protein family 3/N-terminal domain-containing protein" evidence="1">
    <location>
        <begin position="19"/>
        <end position="243"/>
    </location>
</feature>
<evidence type="ECO:0008006" key="4">
    <source>
        <dbReference type="Google" id="ProtNLM"/>
    </source>
</evidence>
<dbReference type="Pfam" id="PF12974">
    <property type="entry name" value="Phosphonate-bd"/>
    <property type="match status" value="1"/>
</dbReference>
<protein>
    <recommendedName>
        <fullName evidence="4">Solute-binding protein family 3/N-terminal domain-containing protein</fullName>
    </recommendedName>
</protein>
<dbReference type="RefSeq" id="WP_206557845.1">
    <property type="nucleotide sequence ID" value="NZ_JAFKDB010000019.1"/>
</dbReference>
<name>A0ABS3BKS1_9GAMM</name>
<keyword evidence="3" id="KW-1185">Reference proteome</keyword>